<proteinExistence type="predicted"/>
<dbReference type="InterPro" id="IPR013783">
    <property type="entry name" value="Ig-like_fold"/>
</dbReference>
<dbReference type="PANTHER" id="PTHR13771">
    <property type="entry name" value="INTERCELLULAR ADHESION MOLECULE"/>
    <property type="match status" value="1"/>
</dbReference>
<dbReference type="SUPFAM" id="SSF48726">
    <property type="entry name" value="Immunoglobulin"/>
    <property type="match status" value="3"/>
</dbReference>
<protein>
    <recommendedName>
        <fullName evidence="1">Ig-like domain-containing protein</fullName>
    </recommendedName>
</protein>
<evidence type="ECO:0000313" key="2">
    <source>
        <dbReference type="Ensembl" id="ENSAOCP00000072574.1"/>
    </source>
</evidence>
<dbReference type="PROSITE" id="PS50835">
    <property type="entry name" value="IG_LIKE"/>
    <property type="match status" value="2"/>
</dbReference>
<feature type="domain" description="Ig-like" evidence="1">
    <location>
        <begin position="116"/>
        <end position="221"/>
    </location>
</feature>
<dbReference type="Pfam" id="PF13927">
    <property type="entry name" value="Ig_3"/>
    <property type="match status" value="1"/>
</dbReference>
<reference evidence="2" key="2">
    <citation type="submission" date="2025-08" db="UniProtKB">
        <authorList>
            <consortium name="Ensembl"/>
        </authorList>
    </citation>
    <scope>IDENTIFICATION</scope>
</reference>
<evidence type="ECO:0000259" key="1">
    <source>
        <dbReference type="PROSITE" id="PS50835"/>
    </source>
</evidence>
<dbReference type="Proteomes" id="UP001501940">
    <property type="component" value="Chromosome 19"/>
</dbReference>
<dbReference type="Ensembl" id="ENSAOCT00000049180.1">
    <property type="protein sequence ID" value="ENSAOCP00000072574.1"/>
    <property type="gene ID" value="ENSAOCG00000025177.1"/>
</dbReference>
<feature type="domain" description="Ig-like" evidence="1">
    <location>
        <begin position="225"/>
        <end position="303"/>
    </location>
</feature>
<dbReference type="GO" id="GO:0005178">
    <property type="term" value="F:integrin binding"/>
    <property type="evidence" value="ECO:0007669"/>
    <property type="project" value="InterPro"/>
</dbReference>
<name>A0AAQ6A5I0_AMPOC</name>
<organism evidence="2 3">
    <name type="scientific">Amphiprion ocellaris</name>
    <name type="common">Clown anemonefish</name>
    <dbReference type="NCBI Taxonomy" id="80972"/>
    <lineage>
        <taxon>Eukaryota</taxon>
        <taxon>Metazoa</taxon>
        <taxon>Chordata</taxon>
        <taxon>Craniata</taxon>
        <taxon>Vertebrata</taxon>
        <taxon>Euteleostomi</taxon>
        <taxon>Actinopterygii</taxon>
        <taxon>Neopterygii</taxon>
        <taxon>Teleostei</taxon>
        <taxon>Neoteleostei</taxon>
        <taxon>Acanthomorphata</taxon>
        <taxon>Ovalentaria</taxon>
        <taxon>Pomacentridae</taxon>
        <taxon>Amphiprion</taxon>
    </lineage>
</organism>
<dbReference type="GeneTree" id="ENSGT00940000159005"/>
<dbReference type="AlphaFoldDB" id="A0AAQ6A5I0"/>
<accession>A0AAQ6A5I0</accession>
<dbReference type="InterPro" id="IPR007110">
    <property type="entry name" value="Ig-like_dom"/>
</dbReference>
<dbReference type="GO" id="GO:0007155">
    <property type="term" value="P:cell adhesion"/>
    <property type="evidence" value="ECO:0007669"/>
    <property type="project" value="InterPro"/>
</dbReference>
<reference evidence="2 3" key="1">
    <citation type="submission" date="2022-01" db="EMBL/GenBank/DDBJ databases">
        <title>A chromosome-scale genome assembly of the false clownfish, Amphiprion ocellaris.</title>
        <authorList>
            <person name="Ryu T."/>
        </authorList>
    </citation>
    <scope>NUCLEOTIDE SEQUENCE [LARGE SCALE GENOMIC DNA]</scope>
</reference>
<dbReference type="Gene3D" id="2.60.40.10">
    <property type="entry name" value="Immunoglobulins"/>
    <property type="match status" value="3"/>
</dbReference>
<evidence type="ECO:0000313" key="3">
    <source>
        <dbReference type="Proteomes" id="UP001501940"/>
    </source>
</evidence>
<reference evidence="2" key="3">
    <citation type="submission" date="2025-09" db="UniProtKB">
        <authorList>
            <consortium name="Ensembl"/>
        </authorList>
    </citation>
    <scope>IDENTIFICATION</scope>
</reference>
<dbReference type="PANTHER" id="PTHR13771:SF9">
    <property type="entry name" value="INTERCELLULAR ADHESION MOLECULE 5"/>
    <property type="match status" value="1"/>
</dbReference>
<dbReference type="InterPro" id="IPR047012">
    <property type="entry name" value="ICAM_VCAM"/>
</dbReference>
<dbReference type="InterPro" id="IPR036179">
    <property type="entry name" value="Ig-like_dom_sf"/>
</dbReference>
<keyword evidence="3" id="KW-1185">Reference proteome</keyword>
<sequence length="328" mass="36067">MLACKLLYIFAYPYKSYCVLAGKPVSAACKIEMSPPRVMVKFGHSLTANCTSLYSEIAGIGWESTYGGVGLQTGISTLPFKIDTVERWVIQPTCYVTLPNGDQCEEPLPVTVYQVPESVSIAQPLSEAGPMVEGKQYRIQCDIVNVAPASLLSVYWHKGNKIIYHETFKESTLSPVNKSSILNLTAQRDDDGSQISCEAKLDLGPGELNHSAVQSKSHEVAVLYPPAFINPETETVELSDRENIILYCNATGNPVPVYSWDFPQAIQEMSKNEDVNQPFLIPSFQFPGNYSCKASNTQGTRIKYFTVIEAPSKLLLLNSSHFSACSAL</sequence>